<accession>A0A2N5X6M3</accession>
<dbReference type="RefSeq" id="WP_101517165.1">
    <property type="nucleotide sequence ID" value="NZ_PKUS01000002.1"/>
</dbReference>
<reference evidence="3 4" key="1">
    <citation type="submission" date="2018-01" db="EMBL/GenBank/DDBJ databases">
        <title>The draft genome sequence of Halioglobus lutimaris HF004.</title>
        <authorList>
            <person name="Du Z.-J."/>
            <person name="Shi M.-J."/>
        </authorList>
    </citation>
    <scope>NUCLEOTIDE SEQUENCE [LARGE SCALE GENOMIC DNA]</scope>
    <source>
        <strain evidence="3 4">HF004</strain>
    </source>
</reference>
<feature type="signal peptide" evidence="1">
    <location>
        <begin position="1"/>
        <end position="19"/>
    </location>
</feature>
<dbReference type="InterPro" id="IPR021621">
    <property type="entry name" value="Omp_AT"/>
</dbReference>
<keyword evidence="1" id="KW-0732">Signal</keyword>
<feature type="domain" description="Solitary outer membrane autotransporter-like beta-barrel" evidence="2">
    <location>
        <begin position="75"/>
        <end position="241"/>
    </location>
</feature>
<feature type="chain" id="PRO_5014937520" description="Solitary outer membrane autotransporter-like beta-barrel domain-containing protein" evidence="1">
    <location>
        <begin position="20"/>
        <end position="314"/>
    </location>
</feature>
<sequence length="314" mass="34565">MRQSLYRLLGCELPALATAACLASASHSQDLDLDTRSLQAGYAQMVSFEAQPEIAAGRYTAEQNDPAVGDLEILTVKLPFYREFPSGSEGRRWFFQATASYLDMEEDADLSLAPGLSTGIDFNWKGYGALLEGGMILPLTEHLYFAPSLGVGVTRLESNARYDSRALEAIVAPALDGVLYNWDTMASILRASGALRYDRRYEKWRIKARAHLSGSYIDSFDESRRFSGFTDEAGNIGASIDASHPLGWEIGDHRVHIIGHLGVTQFIGANREELGFSRFADLGLSLGLQKFTVGVHGVTGSDLRGWNLVFNYDY</sequence>
<gene>
    <name evidence="3" type="ORF">C0039_02725</name>
</gene>
<keyword evidence="4" id="KW-1185">Reference proteome</keyword>
<dbReference type="InterPro" id="IPR036709">
    <property type="entry name" value="Autotransporte_beta_dom_sf"/>
</dbReference>
<dbReference type="Pfam" id="PF11557">
    <property type="entry name" value="Omp_AT"/>
    <property type="match status" value="1"/>
</dbReference>
<dbReference type="Gene3D" id="2.40.128.130">
    <property type="entry name" value="Autotransporter beta-domain"/>
    <property type="match status" value="1"/>
</dbReference>
<organism evidence="3 4">
    <name type="scientific">Pseudohalioglobus lutimaris</name>
    <dbReference type="NCBI Taxonomy" id="1737061"/>
    <lineage>
        <taxon>Bacteria</taxon>
        <taxon>Pseudomonadati</taxon>
        <taxon>Pseudomonadota</taxon>
        <taxon>Gammaproteobacteria</taxon>
        <taxon>Cellvibrionales</taxon>
        <taxon>Halieaceae</taxon>
        <taxon>Pseudohalioglobus</taxon>
    </lineage>
</organism>
<evidence type="ECO:0000259" key="2">
    <source>
        <dbReference type="Pfam" id="PF11557"/>
    </source>
</evidence>
<dbReference type="OrthoDB" id="5729662at2"/>
<evidence type="ECO:0000313" key="3">
    <source>
        <dbReference type="EMBL" id="PLW70141.1"/>
    </source>
</evidence>
<comment type="caution">
    <text evidence="3">The sequence shown here is derived from an EMBL/GenBank/DDBJ whole genome shotgun (WGS) entry which is preliminary data.</text>
</comment>
<protein>
    <recommendedName>
        <fullName evidence="2">Solitary outer membrane autotransporter-like beta-barrel domain-containing protein</fullName>
    </recommendedName>
</protein>
<dbReference type="SUPFAM" id="SSF103515">
    <property type="entry name" value="Autotransporter"/>
    <property type="match status" value="1"/>
</dbReference>
<dbReference type="AlphaFoldDB" id="A0A2N5X6M3"/>
<name>A0A2N5X6M3_9GAMM</name>
<dbReference type="Proteomes" id="UP000235005">
    <property type="component" value="Unassembled WGS sequence"/>
</dbReference>
<proteinExistence type="predicted"/>
<evidence type="ECO:0000313" key="4">
    <source>
        <dbReference type="Proteomes" id="UP000235005"/>
    </source>
</evidence>
<dbReference type="EMBL" id="PKUS01000002">
    <property type="protein sequence ID" value="PLW70141.1"/>
    <property type="molecule type" value="Genomic_DNA"/>
</dbReference>
<evidence type="ECO:0000256" key="1">
    <source>
        <dbReference type="SAM" id="SignalP"/>
    </source>
</evidence>